<dbReference type="GO" id="GO:0005813">
    <property type="term" value="C:centrosome"/>
    <property type="evidence" value="ECO:0007669"/>
    <property type="project" value="TreeGrafter"/>
</dbReference>
<dbReference type="InterPro" id="IPR027417">
    <property type="entry name" value="P-loop_NTPase"/>
</dbReference>
<evidence type="ECO:0000256" key="6">
    <source>
        <dbReference type="ARBA" id="ARBA00022741"/>
    </source>
</evidence>
<dbReference type="PANTHER" id="PTHR12688:SF0">
    <property type="entry name" value="DYNEIN LIGHT INTERMEDIATE CHAIN"/>
    <property type="match status" value="1"/>
</dbReference>
<reference evidence="13" key="1">
    <citation type="submission" date="2022-08" db="EMBL/GenBank/DDBJ databases">
        <title>Novel sulphate-reducing endosymbionts in the free-living metamonad Anaeramoeba.</title>
        <authorList>
            <person name="Jerlstrom-Hultqvist J."/>
            <person name="Cepicka I."/>
            <person name="Gallot-Lavallee L."/>
            <person name="Salas-Leiva D."/>
            <person name="Curtis B.A."/>
            <person name="Zahonova K."/>
            <person name="Pipaliya S."/>
            <person name="Dacks J."/>
            <person name="Roger A.J."/>
        </authorList>
    </citation>
    <scope>NUCLEOTIDE SEQUENCE</scope>
    <source>
        <strain evidence="13">Busselton2</strain>
    </source>
</reference>
<comment type="similarity">
    <text evidence="2 11">Belongs to the dynein light intermediate chain family.</text>
</comment>
<dbReference type="Pfam" id="PF05783">
    <property type="entry name" value="DLIC"/>
    <property type="match status" value="1"/>
</dbReference>
<feature type="region of interest" description="Disordered" evidence="12">
    <location>
        <begin position="428"/>
        <end position="490"/>
    </location>
</feature>
<comment type="caution">
    <text evidence="13">The sequence shown here is derived from an EMBL/GenBank/DDBJ whole genome shotgun (WGS) entry which is preliminary data.</text>
</comment>
<comment type="function">
    <text evidence="11">Acts as one of several non-catalytic accessory components of the cytoplasmic dynein 1 complex that are thought to be involved in linking dynein to cargos and to adapter proteins that regulate dynein function. Cytoplasmic dynein 1 acts as a motor for the intracellular retrograde motility of vesicles and organelles along microtubules. May play a role in binding dynein to membranous organelles or chromosomes.</text>
</comment>
<keyword evidence="9 11" id="KW-0505">Motor protein</keyword>
<feature type="compositionally biased region" description="Polar residues" evidence="12">
    <location>
        <begin position="433"/>
        <end position="443"/>
    </location>
</feature>
<evidence type="ECO:0000256" key="7">
    <source>
        <dbReference type="ARBA" id="ARBA00022840"/>
    </source>
</evidence>
<evidence type="ECO:0000256" key="4">
    <source>
        <dbReference type="ARBA" id="ARBA00022490"/>
    </source>
</evidence>
<dbReference type="PANTHER" id="PTHR12688">
    <property type="entry name" value="DYNEIN LIGHT INTERMEDIATE CHAIN"/>
    <property type="match status" value="1"/>
</dbReference>
<dbReference type="GO" id="GO:0005868">
    <property type="term" value="C:cytoplasmic dynein complex"/>
    <property type="evidence" value="ECO:0007669"/>
    <property type="project" value="UniProtKB-UniRule"/>
</dbReference>
<dbReference type="AlphaFoldDB" id="A0AAV7YQN3"/>
<dbReference type="InterPro" id="IPR008467">
    <property type="entry name" value="Dynein1_light_intermed_chain"/>
</dbReference>
<keyword evidence="3 11" id="KW-0813">Transport</keyword>
<dbReference type="SUPFAM" id="SSF52540">
    <property type="entry name" value="P-loop containing nucleoside triphosphate hydrolases"/>
    <property type="match status" value="1"/>
</dbReference>
<dbReference type="GO" id="GO:0005524">
    <property type="term" value="F:ATP binding"/>
    <property type="evidence" value="ECO:0007669"/>
    <property type="project" value="UniProtKB-KW"/>
</dbReference>
<evidence type="ECO:0000256" key="11">
    <source>
        <dbReference type="RuleBase" id="RU366047"/>
    </source>
</evidence>
<protein>
    <recommendedName>
        <fullName evidence="11">Dynein light intermediate chain</fullName>
    </recommendedName>
</protein>
<organism evidence="13 14">
    <name type="scientific">Anaeramoeba flamelloides</name>
    <dbReference type="NCBI Taxonomy" id="1746091"/>
    <lineage>
        <taxon>Eukaryota</taxon>
        <taxon>Metamonada</taxon>
        <taxon>Anaeramoebidae</taxon>
        <taxon>Anaeramoeba</taxon>
    </lineage>
</organism>
<dbReference type="GO" id="GO:0045504">
    <property type="term" value="F:dynein heavy chain binding"/>
    <property type="evidence" value="ECO:0007669"/>
    <property type="project" value="TreeGrafter"/>
</dbReference>
<keyword evidence="6 11" id="KW-0547">Nucleotide-binding</keyword>
<evidence type="ECO:0000256" key="10">
    <source>
        <dbReference type="ARBA" id="ARBA00023212"/>
    </source>
</evidence>
<gene>
    <name evidence="13" type="ORF">M0812_02678</name>
</gene>
<comment type="subcellular location">
    <subcellularLocation>
        <location evidence="1 11">Cytoplasm</location>
        <location evidence="1 11">Cytoskeleton</location>
    </subcellularLocation>
</comment>
<evidence type="ECO:0000256" key="3">
    <source>
        <dbReference type="ARBA" id="ARBA00022448"/>
    </source>
</evidence>
<evidence type="ECO:0000256" key="8">
    <source>
        <dbReference type="ARBA" id="ARBA00023017"/>
    </source>
</evidence>
<keyword evidence="7 11" id="KW-0067">ATP-binding</keyword>
<keyword evidence="5 11" id="KW-0493">Microtubule</keyword>
<evidence type="ECO:0000313" key="13">
    <source>
        <dbReference type="EMBL" id="KAJ3431002.1"/>
    </source>
</evidence>
<dbReference type="GO" id="GO:0005874">
    <property type="term" value="C:microtubule"/>
    <property type="evidence" value="ECO:0007669"/>
    <property type="project" value="UniProtKB-KW"/>
</dbReference>
<feature type="compositionally biased region" description="Basic and acidic residues" evidence="12">
    <location>
        <begin position="473"/>
        <end position="484"/>
    </location>
</feature>
<comment type="subunit">
    <text evidence="11">Homodimer. The cytoplasmic dynein 1 complex consists of two catalytic heavy chains (HCs) and a number of non-catalytic subunits presented by intermediate chains (ICs).</text>
</comment>
<keyword evidence="4 11" id="KW-0963">Cytoplasm</keyword>
<dbReference type="EMBL" id="JANTQA010000048">
    <property type="protein sequence ID" value="KAJ3431002.1"/>
    <property type="molecule type" value="Genomic_DNA"/>
</dbReference>
<proteinExistence type="inferred from homology"/>
<evidence type="ECO:0000313" key="14">
    <source>
        <dbReference type="Proteomes" id="UP001146793"/>
    </source>
</evidence>
<dbReference type="Proteomes" id="UP001146793">
    <property type="component" value="Unassembled WGS sequence"/>
</dbReference>
<dbReference type="InterPro" id="IPR022780">
    <property type="entry name" value="Dynein_light_int_chain"/>
</dbReference>
<evidence type="ECO:0000256" key="2">
    <source>
        <dbReference type="ARBA" id="ARBA00006831"/>
    </source>
</evidence>
<feature type="region of interest" description="Disordered" evidence="12">
    <location>
        <begin position="370"/>
        <end position="396"/>
    </location>
</feature>
<evidence type="ECO:0000256" key="1">
    <source>
        <dbReference type="ARBA" id="ARBA00004245"/>
    </source>
</evidence>
<keyword evidence="10 11" id="KW-0206">Cytoskeleton</keyword>
<evidence type="ECO:0000256" key="9">
    <source>
        <dbReference type="ARBA" id="ARBA00023175"/>
    </source>
</evidence>
<evidence type="ECO:0000256" key="12">
    <source>
        <dbReference type="SAM" id="MobiDB-lite"/>
    </source>
</evidence>
<keyword evidence="8 11" id="KW-0243">Dynein</keyword>
<dbReference type="GO" id="GO:0007018">
    <property type="term" value="P:microtubule-based movement"/>
    <property type="evidence" value="ECO:0007669"/>
    <property type="project" value="InterPro"/>
</dbReference>
<evidence type="ECO:0000256" key="5">
    <source>
        <dbReference type="ARBA" id="ARBA00022701"/>
    </source>
</evidence>
<sequence>MTQISKEEEKEILKDIGIEFDLELGELDETKDDESNNLNFENFMNSLKPQTFTDQTSKQKLEETENKVQPTINWEEFLKGSSRKTKLKKSTTLLVIGKTNVLSKFLKTKEESTGIGLNYAYMDVTSSEETDDIESRIDVWKVNDTIDHQDLLSFAINKDTIESLAILICLDITKPWKIFKTLEKTLDVLKQKIEDCHSLINSKDVEKLKNTTYQRFLSYKEPNTKVFVRQNTRIRNMNANKNQNIDLSELPEGAMKYNFGIPIIISLTKSDQISNVQTKYSLSDEAIDYIQAKLRRICFNYGGALINTSLQSNYNIQLLRGYILHLLYAFKLTHAPQIIERDQLFVPIGWDRNEKIIMYTKNSEFKEDTPFENVIPKPTKKSKKKNKDDKHKNPILQENHVFLRSLKVELENKDRMYLPMSSKDNYSPYKPKYSTTSKSQTIESPTTSSISKSKTKPKSKSKSKFKTDNLNMKFDKFDKNSNDDDKTDQDYQDFFNKYANKKEDNSKKFSPFKN</sequence>
<dbReference type="GO" id="GO:0000226">
    <property type="term" value="P:microtubule cytoskeleton organization"/>
    <property type="evidence" value="ECO:0007669"/>
    <property type="project" value="TreeGrafter"/>
</dbReference>
<accession>A0AAV7YQN3</accession>
<name>A0AAV7YQN3_9EUKA</name>
<feature type="compositionally biased region" description="Basic residues" evidence="12">
    <location>
        <begin position="453"/>
        <end position="464"/>
    </location>
</feature>